<name>A0A5Q0HFS4_SACSY</name>
<dbReference type="EMBL" id="CP034550">
    <property type="protein sequence ID" value="QFZ24733.1"/>
    <property type="molecule type" value="Genomic_DNA"/>
</dbReference>
<organism evidence="1 2">
    <name type="scientific">Saccharothrix syringae</name>
    <name type="common">Nocardiopsis syringae</name>
    <dbReference type="NCBI Taxonomy" id="103733"/>
    <lineage>
        <taxon>Bacteria</taxon>
        <taxon>Bacillati</taxon>
        <taxon>Actinomycetota</taxon>
        <taxon>Actinomycetes</taxon>
        <taxon>Pseudonocardiales</taxon>
        <taxon>Pseudonocardiaceae</taxon>
        <taxon>Saccharothrix</taxon>
    </lineage>
</organism>
<evidence type="ECO:0008006" key="3">
    <source>
        <dbReference type="Google" id="ProtNLM"/>
    </source>
</evidence>
<dbReference type="Proteomes" id="UP000325787">
    <property type="component" value="Chromosome"/>
</dbReference>
<evidence type="ECO:0000313" key="1">
    <source>
        <dbReference type="EMBL" id="QFZ24733.1"/>
    </source>
</evidence>
<protein>
    <recommendedName>
        <fullName evidence="3">Tetratricopeptide repeat protein</fullName>
    </recommendedName>
</protein>
<keyword evidence="2" id="KW-1185">Reference proteome</keyword>
<gene>
    <name evidence="1" type="ORF">EKG83_37070</name>
</gene>
<reference evidence="2" key="1">
    <citation type="journal article" date="2021" name="Curr. Microbiol.">
        <title>Complete genome of nocamycin-producing strain Saccharothrix syringae NRRL B-16468 reveals the biosynthetic potential for secondary metabolites.</title>
        <authorList>
            <person name="Mo X."/>
            <person name="Yang S."/>
        </authorList>
    </citation>
    <scope>NUCLEOTIDE SEQUENCE [LARGE SCALE GENOMIC DNA]</scope>
    <source>
        <strain evidence="2">ATCC 51364 / DSM 43886 / JCM 6844 / KCTC 9398 / NBRC 14523 / NRRL B-16468 / INA 2240</strain>
    </source>
</reference>
<evidence type="ECO:0000313" key="2">
    <source>
        <dbReference type="Proteomes" id="UP000325787"/>
    </source>
</evidence>
<dbReference type="OrthoDB" id="581105at2"/>
<dbReference type="AlphaFoldDB" id="A0A5Q0HFS4"/>
<proteinExistence type="predicted"/>
<dbReference type="KEGG" id="ssyi:EKG83_37070"/>
<sequence>MHATGRPTEARQAWREALALYEELNAPQAPELRARLNPDQV</sequence>
<accession>A0A5Q0HFS4</accession>